<feature type="domain" description="Ubiquinol-cytochrome C reductase hinge" evidence="12">
    <location>
        <begin position="6"/>
        <end position="67"/>
    </location>
</feature>
<gene>
    <name evidence="13" type="ORF">CDCA_CDCA13G3556</name>
</gene>
<dbReference type="InterPro" id="IPR036811">
    <property type="entry name" value="Ubol_cytC_Rdtase_hinge_dom_sf"/>
</dbReference>
<feature type="disulfide bond" evidence="11">
    <location>
        <begin position="29"/>
        <end position="43"/>
    </location>
</feature>
<dbReference type="InterPro" id="IPR023184">
    <property type="entry name" value="Ubol_cytC_Rdtase_hinge_dom"/>
</dbReference>
<evidence type="ECO:0000256" key="7">
    <source>
        <dbReference type="ARBA" id="ARBA00023128"/>
    </source>
</evidence>
<sequence length="67" mass="7838">MSELDDAKDRVENECRPHCTRAWYEYEECVKRLEKGTSGEAHCTGQYLDFWHCIDHCAAKKLFAALK</sequence>
<keyword evidence="6 10" id="KW-0249">Electron transport</keyword>
<evidence type="ECO:0000313" key="13">
    <source>
        <dbReference type="EMBL" id="KAK4537531.1"/>
    </source>
</evidence>
<protein>
    <recommendedName>
        <fullName evidence="10">Cytochrome b-c1 complex subunit 6</fullName>
    </recommendedName>
</protein>
<evidence type="ECO:0000259" key="12">
    <source>
        <dbReference type="Pfam" id="PF02320"/>
    </source>
</evidence>
<dbReference type="GO" id="GO:0006122">
    <property type="term" value="P:mitochondrial electron transport, ubiquinol to cytochrome c"/>
    <property type="evidence" value="ECO:0007669"/>
    <property type="project" value="InterPro"/>
</dbReference>
<dbReference type="Gene3D" id="1.10.287.20">
    <property type="entry name" value="Ubiquinol-cytochrome C reductase hinge domain"/>
    <property type="match status" value="1"/>
</dbReference>
<evidence type="ECO:0000256" key="6">
    <source>
        <dbReference type="ARBA" id="ARBA00022982"/>
    </source>
</evidence>
<keyword evidence="3 10" id="KW-0813">Transport</keyword>
<name>A0AAV9IZH6_CYACA</name>
<proteinExistence type="inferred from homology"/>
<dbReference type="Pfam" id="PF02320">
    <property type="entry name" value="UCR_hinge"/>
    <property type="match status" value="1"/>
</dbReference>
<dbReference type="FunFam" id="1.10.287.20:FF:000001">
    <property type="entry name" value="Cytochrome b-c1 complex subunit 6"/>
    <property type="match status" value="1"/>
</dbReference>
<comment type="function">
    <text evidence="10">Component of the ubiquinol-cytochrome c oxidoreductase, a multisubunit transmembrane complex that is part of the mitochondrial electron transport chain which drives oxidative phosphorylation.</text>
</comment>
<evidence type="ECO:0000256" key="4">
    <source>
        <dbReference type="ARBA" id="ARBA00022660"/>
    </source>
</evidence>
<dbReference type="SUPFAM" id="SSF81531">
    <property type="entry name" value="Non-heme 11 kDa protein of cytochrome bc1 complex (Ubiquinol-cytochrome c reductase)"/>
    <property type="match status" value="1"/>
</dbReference>
<organism evidence="13 14">
    <name type="scientific">Cyanidium caldarium</name>
    <name type="common">Red alga</name>
    <dbReference type="NCBI Taxonomy" id="2771"/>
    <lineage>
        <taxon>Eukaryota</taxon>
        <taxon>Rhodophyta</taxon>
        <taxon>Bangiophyceae</taxon>
        <taxon>Cyanidiales</taxon>
        <taxon>Cyanidiaceae</taxon>
        <taxon>Cyanidium</taxon>
    </lineage>
</organism>
<evidence type="ECO:0000256" key="11">
    <source>
        <dbReference type="PIRSR" id="PIRSR000019-1"/>
    </source>
</evidence>
<evidence type="ECO:0000256" key="3">
    <source>
        <dbReference type="ARBA" id="ARBA00022448"/>
    </source>
</evidence>
<comment type="caution">
    <text evidence="13">The sequence shown here is derived from an EMBL/GenBank/DDBJ whole genome shotgun (WGS) entry which is preliminary data.</text>
</comment>
<comment type="subcellular location">
    <subcellularLocation>
        <location evidence="1">Mitochondrion inner membrane</location>
        <topology evidence="1">Peripheral membrane protein</topology>
        <orientation evidence="1">Intermembrane side</orientation>
    </subcellularLocation>
</comment>
<evidence type="ECO:0000256" key="5">
    <source>
        <dbReference type="ARBA" id="ARBA00022792"/>
    </source>
</evidence>
<reference evidence="13 14" key="1">
    <citation type="submission" date="2022-07" db="EMBL/GenBank/DDBJ databases">
        <title>Genome-wide signatures of adaptation to extreme environments.</title>
        <authorList>
            <person name="Cho C.H."/>
            <person name="Yoon H.S."/>
        </authorList>
    </citation>
    <scope>NUCLEOTIDE SEQUENCE [LARGE SCALE GENOMIC DNA]</scope>
    <source>
        <strain evidence="13 14">DBV 063 E5</strain>
    </source>
</reference>
<feature type="disulfide bond" evidence="11">
    <location>
        <begin position="15"/>
        <end position="57"/>
    </location>
</feature>
<keyword evidence="14" id="KW-1185">Reference proteome</keyword>
<evidence type="ECO:0000256" key="10">
    <source>
        <dbReference type="PIRNR" id="PIRNR000019"/>
    </source>
</evidence>
<keyword evidence="4 10" id="KW-0679">Respiratory chain</keyword>
<dbReference type="GO" id="GO:0005743">
    <property type="term" value="C:mitochondrial inner membrane"/>
    <property type="evidence" value="ECO:0007669"/>
    <property type="project" value="UniProtKB-SubCell"/>
</dbReference>
<dbReference type="EMBL" id="JANCYW010000013">
    <property type="protein sequence ID" value="KAK4537531.1"/>
    <property type="molecule type" value="Genomic_DNA"/>
</dbReference>
<accession>A0AAV9IZH6</accession>
<evidence type="ECO:0000256" key="8">
    <source>
        <dbReference type="ARBA" id="ARBA00023136"/>
    </source>
</evidence>
<dbReference type="AlphaFoldDB" id="A0AAV9IZH6"/>
<evidence type="ECO:0000256" key="1">
    <source>
        <dbReference type="ARBA" id="ARBA00004137"/>
    </source>
</evidence>
<comment type="similarity">
    <text evidence="2 10">Belongs to the UQCRH/QCR6 family.</text>
</comment>
<dbReference type="InterPro" id="IPR003422">
    <property type="entry name" value="Cyt_b-c1_6"/>
</dbReference>
<keyword evidence="8 10" id="KW-0472">Membrane</keyword>
<dbReference type="PIRSF" id="PIRSF000019">
    <property type="entry name" value="Bc1_11K"/>
    <property type="match status" value="1"/>
</dbReference>
<keyword evidence="5 10" id="KW-0999">Mitochondrion inner membrane</keyword>
<evidence type="ECO:0000313" key="14">
    <source>
        <dbReference type="Proteomes" id="UP001301350"/>
    </source>
</evidence>
<evidence type="ECO:0000256" key="2">
    <source>
        <dbReference type="ARBA" id="ARBA00006498"/>
    </source>
</evidence>
<keyword evidence="7 10" id="KW-0496">Mitochondrion</keyword>
<keyword evidence="9 11" id="KW-1015">Disulfide bond</keyword>
<dbReference type="Proteomes" id="UP001301350">
    <property type="component" value="Unassembled WGS sequence"/>
</dbReference>
<evidence type="ECO:0000256" key="9">
    <source>
        <dbReference type="ARBA" id="ARBA00023157"/>
    </source>
</evidence>
<dbReference type="PANTHER" id="PTHR15336">
    <property type="entry name" value="UBIQUINOL-CYTOCHROME C REDUCTASE COMPLEX 7.8 KDA PROTEIN"/>
    <property type="match status" value="1"/>
</dbReference>
<dbReference type="PANTHER" id="PTHR15336:SF0">
    <property type="entry name" value="CYTOCHROME B-C1 COMPLEX SUBUNIT 6, MITOCHONDRIAL"/>
    <property type="match status" value="1"/>
</dbReference>